<gene>
    <name evidence="1" type="ORF">TrCOL_g12279</name>
</gene>
<comment type="caution">
    <text evidence="1">The sequence shown here is derived from an EMBL/GenBank/DDBJ whole genome shotgun (WGS) entry which is preliminary data.</text>
</comment>
<evidence type="ECO:0000313" key="1">
    <source>
        <dbReference type="EMBL" id="GMI20304.1"/>
    </source>
</evidence>
<dbReference type="OrthoDB" id="190879at2759"/>
<protein>
    <submittedName>
        <fullName evidence="1">Uncharacterized protein</fullName>
    </submittedName>
</protein>
<keyword evidence="2" id="KW-1185">Reference proteome</keyword>
<accession>A0A9W7FUA3</accession>
<dbReference type="Proteomes" id="UP001165065">
    <property type="component" value="Unassembled WGS sequence"/>
</dbReference>
<evidence type="ECO:0000313" key="2">
    <source>
        <dbReference type="Proteomes" id="UP001165065"/>
    </source>
</evidence>
<dbReference type="EMBL" id="BRYA01000507">
    <property type="protein sequence ID" value="GMI20304.1"/>
    <property type="molecule type" value="Genomic_DNA"/>
</dbReference>
<name>A0A9W7FUA3_9STRA</name>
<organism evidence="1 2">
    <name type="scientific">Triparma columacea</name>
    <dbReference type="NCBI Taxonomy" id="722753"/>
    <lineage>
        <taxon>Eukaryota</taxon>
        <taxon>Sar</taxon>
        <taxon>Stramenopiles</taxon>
        <taxon>Ochrophyta</taxon>
        <taxon>Bolidophyceae</taxon>
        <taxon>Parmales</taxon>
        <taxon>Triparmaceae</taxon>
        <taxon>Triparma</taxon>
    </lineage>
</organism>
<sequence length="224" mass="23557">MGNWSGQNPTILTEQQKLCYPIKAIMKSFALAAMLAISTQAAAPPHFEDLLAILPPGFSNSTGPIAVPSVSGSGFGICDSLADFTPDFCQCVDNDGGAKFQCTVDMQGLDTVQLTMEMNLCEQPASISFDLVDANGIEFSESFASGDSGVAPTGIMVGVPAVGDAEVLLSYTISGDLEALQMTFGFDLGVTILGYQNLCSDYYPDKCPVTFLDTTLELDPDACA</sequence>
<proteinExistence type="predicted"/>
<dbReference type="AlphaFoldDB" id="A0A9W7FUA3"/>
<reference evidence="2" key="1">
    <citation type="journal article" date="2023" name="Commun. Biol.">
        <title>Genome analysis of Parmales, the sister group of diatoms, reveals the evolutionary specialization of diatoms from phago-mixotrophs to photoautotrophs.</title>
        <authorList>
            <person name="Ban H."/>
            <person name="Sato S."/>
            <person name="Yoshikawa S."/>
            <person name="Yamada K."/>
            <person name="Nakamura Y."/>
            <person name="Ichinomiya M."/>
            <person name="Sato N."/>
            <person name="Blanc-Mathieu R."/>
            <person name="Endo H."/>
            <person name="Kuwata A."/>
            <person name="Ogata H."/>
        </authorList>
    </citation>
    <scope>NUCLEOTIDE SEQUENCE [LARGE SCALE GENOMIC DNA]</scope>
</reference>